<name>A0A484M7U5_9ASTE</name>
<evidence type="ECO:0000313" key="1">
    <source>
        <dbReference type="EMBL" id="VFQ84148.1"/>
    </source>
</evidence>
<protein>
    <submittedName>
        <fullName evidence="1">Uncharacterized protein</fullName>
    </submittedName>
</protein>
<dbReference type="Proteomes" id="UP000595140">
    <property type="component" value="Unassembled WGS sequence"/>
</dbReference>
<dbReference type="AlphaFoldDB" id="A0A484M7U5"/>
<organism evidence="1 2">
    <name type="scientific">Cuscuta campestris</name>
    <dbReference type="NCBI Taxonomy" id="132261"/>
    <lineage>
        <taxon>Eukaryota</taxon>
        <taxon>Viridiplantae</taxon>
        <taxon>Streptophyta</taxon>
        <taxon>Embryophyta</taxon>
        <taxon>Tracheophyta</taxon>
        <taxon>Spermatophyta</taxon>
        <taxon>Magnoliopsida</taxon>
        <taxon>eudicotyledons</taxon>
        <taxon>Gunneridae</taxon>
        <taxon>Pentapetalae</taxon>
        <taxon>asterids</taxon>
        <taxon>lamiids</taxon>
        <taxon>Solanales</taxon>
        <taxon>Convolvulaceae</taxon>
        <taxon>Cuscuteae</taxon>
        <taxon>Cuscuta</taxon>
        <taxon>Cuscuta subgen. Grammica</taxon>
        <taxon>Cuscuta sect. Cleistogrammica</taxon>
    </lineage>
</organism>
<keyword evidence="2" id="KW-1185">Reference proteome</keyword>
<sequence>MLVTVILYVVLIRAHIHCFLCKAIVLKLIYTPYLLAIHRLDVVLGVQWLQTLGKVAHDYAQMTMGFSWKGGMVTLRGDHTRTQ</sequence>
<gene>
    <name evidence="1" type="ORF">CCAM_LOCUS25924</name>
</gene>
<reference evidence="1 2" key="1">
    <citation type="submission" date="2018-04" db="EMBL/GenBank/DDBJ databases">
        <authorList>
            <person name="Vogel A."/>
        </authorList>
    </citation>
    <scope>NUCLEOTIDE SEQUENCE [LARGE SCALE GENOMIC DNA]</scope>
</reference>
<accession>A0A484M7U5</accession>
<dbReference type="EMBL" id="OOIL02002698">
    <property type="protein sequence ID" value="VFQ84148.1"/>
    <property type="molecule type" value="Genomic_DNA"/>
</dbReference>
<dbReference type="OrthoDB" id="1750803at2759"/>
<evidence type="ECO:0000313" key="2">
    <source>
        <dbReference type="Proteomes" id="UP000595140"/>
    </source>
</evidence>
<proteinExistence type="predicted"/>